<dbReference type="PANTHER" id="PTHR47696">
    <property type="entry name" value="THAP DOMAIN-CONTAINING PROTEIN 2"/>
    <property type="match status" value="1"/>
</dbReference>
<proteinExistence type="predicted"/>
<dbReference type="PANTHER" id="PTHR47696:SF1">
    <property type="entry name" value="THAP DOMAIN-CONTAINING PROTEIN 2"/>
    <property type="match status" value="1"/>
</dbReference>
<evidence type="ECO:0000313" key="7">
    <source>
        <dbReference type="EMBL" id="MEQ2282406.1"/>
    </source>
</evidence>
<evidence type="ECO:0000256" key="1">
    <source>
        <dbReference type="ARBA" id="ARBA00022723"/>
    </source>
</evidence>
<gene>
    <name evidence="7" type="ORF">AMECASPLE_000384</name>
</gene>
<keyword evidence="3" id="KW-0862">Zinc</keyword>
<dbReference type="PROSITE" id="PS50950">
    <property type="entry name" value="ZF_THAP"/>
    <property type="match status" value="1"/>
</dbReference>
<keyword evidence="8" id="KW-1185">Reference proteome</keyword>
<evidence type="ECO:0000256" key="4">
    <source>
        <dbReference type="ARBA" id="ARBA00023125"/>
    </source>
</evidence>
<dbReference type="InterPro" id="IPR006612">
    <property type="entry name" value="THAP_Znf"/>
</dbReference>
<evidence type="ECO:0000256" key="3">
    <source>
        <dbReference type="ARBA" id="ARBA00022833"/>
    </source>
</evidence>
<organism evidence="7 8">
    <name type="scientific">Ameca splendens</name>
    <dbReference type="NCBI Taxonomy" id="208324"/>
    <lineage>
        <taxon>Eukaryota</taxon>
        <taxon>Metazoa</taxon>
        <taxon>Chordata</taxon>
        <taxon>Craniata</taxon>
        <taxon>Vertebrata</taxon>
        <taxon>Euteleostomi</taxon>
        <taxon>Actinopterygii</taxon>
        <taxon>Neopterygii</taxon>
        <taxon>Teleostei</taxon>
        <taxon>Neoteleostei</taxon>
        <taxon>Acanthomorphata</taxon>
        <taxon>Ovalentaria</taxon>
        <taxon>Atherinomorphae</taxon>
        <taxon>Cyprinodontiformes</taxon>
        <taxon>Goodeidae</taxon>
        <taxon>Ameca</taxon>
    </lineage>
</organism>
<keyword evidence="2 5" id="KW-0863">Zinc-finger</keyword>
<protein>
    <recommendedName>
        <fullName evidence="6">THAP-type domain-containing protein</fullName>
    </recommendedName>
</protein>
<dbReference type="InterPro" id="IPR026521">
    <property type="entry name" value="THAP2"/>
</dbReference>
<evidence type="ECO:0000256" key="2">
    <source>
        <dbReference type="ARBA" id="ARBA00022771"/>
    </source>
</evidence>
<evidence type="ECO:0000256" key="5">
    <source>
        <dbReference type="PROSITE-ProRule" id="PRU00309"/>
    </source>
</evidence>
<evidence type="ECO:0000259" key="6">
    <source>
        <dbReference type="PROSITE" id="PS50950"/>
    </source>
</evidence>
<accession>A0ABV0XLU8</accession>
<dbReference type="EMBL" id="JAHRIP010009415">
    <property type="protein sequence ID" value="MEQ2282406.1"/>
    <property type="molecule type" value="Genomic_DNA"/>
</dbReference>
<comment type="caution">
    <text evidence="7">The sequence shown here is derived from an EMBL/GenBank/DDBJ whole genome shotgun (WGS) entry which is preliminary data.</text>
</comment>
<keyword evidence="4 5" id="KW-0238">DNA-binding</keyword>
<feature type="domain" description="THAP-type" evidence="6">
    <location>
        <begin position="1"/>
        <end position="47"/>
    </location>
</feature>
<name>A0ABV0XLU8_9TELE</name>
<sequence>MLRSRSEEGWVSASSSSALCSEHFKPEDFDRTGQTVRIRDGAIPSVLSFPAHLQKPVSTRTTKTSKKAEEALSVDCSQLVQDIDEPLRFNVDHSYALPSSSNDLMARVIYGLDRVESLERDKRNAMARERRPKDKVCSVLEELKRKSLNKLDSYSESSHQYSKDQREFSQVCLCPLFHAVSLVHFVCLFLLRCDYAATQKPGLIIHELCYLDLLLSLHRHLWMSSVNAKPGLNMTILDML</sequence>
<evidence type="ECO:0000313" key="8">
    <source>
        <dbReference type="Proteomes" id="UP001469553"/>
    </source>
</evidence>
<dbReference type="Proteomes" id="UP001469553">
    <property type="component" value="Unassembled WGS sequence"/>
</dbReference>
<keyword evidence="1" id="KW-0479">Metal-binding</keyword>
<reference evidence="7 8" key="1">
    <citation type="submission" date="2021-06" db="EMBL/GenBank/DDBJ databases">
        <authorList>
            <person name="Palmer J.M."/>
        </authorList>
    </citation>
    <scope>NUCLEOTIDE SEQUENCE [LARGE SCALE GENOMIC DNA]</scope>
    <source>
        <strain evidence="7 8">AS_MEX2019</strain>
        <tissue evidence="7">Muscle</tissue>
    </source>
</reference>